<dbReference type="Gene3D" id="3.30.710.10">
    <property type="entry name" value="Potassium Channel Kv1.1, Chain A"/>
    <property type="match status" value="1"/>
</dbReference>
<organism evidence="3 4">
    <name type="scientific">Exophiala bonariae</name>
    <dbReference type="NCBI Taxonomy" id="1690606"/>
    <lineage>
        <taxon>Eukaryota</taxon>
        <taxon>Fungi</taxon>
        <taxon>Dikarya</taxon>
        <taxon>Ascomycota</taxon>
        <taxon>Pezizomycotina</taxon>
        <taxon>Eurotiomycetes</taxon>
        <taxon>Chaetothyriomycetidae</taxon>
        <taxon>Chaetothyriales</taxon>
        <taxon>Herpotrichiellaceae</taxon>
        <taxon>Exophiala</taxon>
    </lineage>
</organism>
<dbReference type="SUPFAM" id="SSF54695">
    <property type="entry name" value="POZ domain"/>
    <property type="match status" value="1"/>
</dbReference>
<dbReference type="EMBL" id="JAVRRD010000006">
    <property type="protein sequence ID" value="KAK5057881.1"/>
    <property type="molecule type" value="Genomic_DNA"/>
</dbReference>
<dbReference type="GeneID" id="89980032"/>
<sequence>MSIPYESFIRSKPFKFYIGPEMTPFYIHRSLVSQLSKTLKTLVTGPMKEAKLRTAYLPDVDPATFTRFVEFAYTDGYSLPQPIKTDRESTVHATTAPGSADADAATGSTDRVSNVTRERSQEDVDEFRAANPSWPLVAEPSAKETGMWQNFCLDWVDPNWLCPPQNMDDDSLDFSSVFLSLYKSRIGDILGLLKYAYENTAEFDDKSDDLRDLVTGYVACHLSTIGTTTEFLTMLEERGRMARDIMLKTAPGEISNGPEMGDASLGDSFVEHSA</sequence>
<evidence type="ECO:0000313" key="4">
    <source>
        <dbReference type="Proteomes" id="UP001358417"/>
    </source>
</evidence>
<comment type="caution">
    <text evidence="3">The sequence shown here is derived from an EMBL/GenBank/DDBJ whole genome shotgun (WGS) entry which is preliminary data.</text>
</comment>
<proteinExistence type="predicted"/>
<dbReference type="Proteomes" id="UP001358417">
    <property type="component" value="Unassembled WGS sequence"/>
</dbReference>
<dbReference type="PROSITE" id="PS50097">
    <property type="entry name" value="BTB"/>
    <property type="match status" value="1"/>
</dbReference>
<dbReference type="InterPro" id="IPR011333">
    <property type="entry name" value="SKP1/BTB/POZ_sf"/>
</dbReference>
<dbReference type="PANTHER" id="PTHR47843">
    <property type="entry name" value="BTB DOMAIN-CONTAINING PROTEIN-RELATED"/>
    <property type="match status" value="1"/>
</dbReference>
<feature type="region of interest" description="Disordered" evidence="1">
    <location>
        <begin position="86"/>
        <end position="126"/>
    </location>
</feature>
<dbReference type="InterPro" id="IPR000210">
    <property type="entry name" value="BTB/POZ_dom"/>
</dbReference>
<keyword evidence="4" id="KW-1185">Reference proteome</keyword>
<evidence type="ECO:0000256" key="1">
    <source>
        <dbReference type="SAM" id="MobiDB-lite"/>
    </source>
</evidence>
<gene>
    <name evidence="3" type="ORF">LTR84_011882</name>
</gene>
<reference evidence="3 4" key="1">
    <citation type="submission" date="2023-08" db="EMBL/GenBank/DDBJ databases">
        <title>Black Yeasts Isolated from many extreme environments.</title>
        <authorList>
            <person name="Coleine C."/>
            <person name="Stajich J.E."/>
            <person name="Selbmann L."/>
        </authorList>
    </citation>
    <scope>NUCLEOTIDE SEQUENCE [LARGE SCALE GENOMIC DNA]</scope>
    <source>
        <strain evidence="3 4">CCFEE 5792</strain>
    </source>
</reference>
<dbReference type="RefSeq" id="XP_064708999.1">
    <property type="nucleotide sequence ID" value="XM_064855410.1"/>
</dbReference>
<dbReference type="PANTHER" id="PTHR47843:SF2">
    <property type="entry name" value="BTB DOMAIN-CONTAINING PROTEIN"/>
    <property type="match status" value="1"/>
</dbReference>
<feature type="domain" description="BTB" evidence="2">
    <location>
        <begin position="12"/>
        <end position="81"/>
    </location>
</feature>
<protein>
    <recommendedName>
        <fullName evidence="2">BTB domain-containing protein</fullName>
    </recommendedName>
</protein>
<feature type="compositionally biased region" description="Basic and acidic residues" evidence="1">
    <location>
        <begin position="116"/>
        <end position="126"/>
    </location>
</feature>
<feature type="compositionally biased region" description="Low complexity" evidence="1">
    <location>
        <begin position="93"/>
        <end position="110"/>
    </location>
</feature>
<evidence type="ECO:0000313" key="3">
    <source>
        <dbReference type="EMBL" id="KAK5057881.1"/>
    </source>
</evidence>
<name>A0AAV9NHN0_9EURO</name>
<accession>A0AAV9NHN0</accession>
<dbReference type="AlphaFoldDB" id="A0AAV9NHN0"/>
<evidence type="ECO:0000259" key="2">
    <source>
        <dbReference type="PROSITE" id="PS50097"/>
    </source>
</evidence>
<dbReference type="Pfam" id="PF00651">
    <property type="entry name" value="BTB"/>
    <property type="match status" value="1"/>
</dbReference>